<accession>A0A7R9G9R7</accession>
<feature type="region of interest" description="Disordered" evidence="1">
    <location>
        <begin position="355"/>
        <end position="385"/>
    </location>
</feature>
<sequence length="385" mass="40145">MPLWAKNKVFKFQVELTLEELTSVPFINAVLFAKIKLQNGGAFREISSREEVKDHKETNGGKSCMKLGYANIDLAEFAGGGAVDRKYLLEGYSGHQGQHNSTLRVLVNVVLQTGDPCFTRPIPCGREAERIDDIGVSGDPASAVDITNQDGSSALSDEKSTNQKAVLCPVSPVAKQRSPGLSHGPQAESLQGQLDLESCISENAPVANNGAASGDFEMGHARNSSAASRVSGYASMPGASHSRQSSSGDSGVAAASSHMRNPSTSSGHGSGHSNASSFERANASNARKKKITSTGGSLEEPLMVTSGGSGVSLAARVGSTRVDPQDVIEDLLQGTQIKCNESAESQGLQLIVHSDNSTSLGSSKGLHGKSNRSPVVISPTANADR</sequence>
<dbReference type="EMBL" id="OA882277">
    <property type="protein sequence ID" value="CAD7274361.1"/>
    <property type="molecule type" value="Genomic_DNA"/>
</dbReference>
<organism evidence="2">
    <name type="scientific">Notodromas monacha</name>
    <dbReference type="NCBI Taxonomy" id="399045"/>
    <lineage>
        <taxon>Eukaryota</taxon>
        <taxon>Metazoa</taxon>
        <taxon>Ecdysozoa</taxon>
        <taxon>Arthropoda</taxon>
        <taxon>Crustacea</taxon>
        <taxon>Oligostraca</taxon>
        <taxon>Ostracoda</taxon>
        <taxon>Podocopa</taxon>
        <taxon>Podocopida</taxon>
        <taxon>Cypridocopina</taxon>
        <taxon>Cypridoidea</taxon>
        <taxon>Cyprididae</taxon>
        <taxon>Notodromas</taxon>
    </lineage>
</organism>
<proteinExistence type="predicted"/>
<evidence type="ECO:0008006" key="4">
    <source>
        <dbReference type="Google" id="ProtNLM"/>
    </source>
</evidence>
<dbReference type="OrthoDB" id="3365224at2759"/>
<dbReference type="AlphaFoldDB" id="A0A7R9G9R7"/>
<feature type="region of interest" description="Disordered" evidence="1">
    <location>
        <begin position="137"/>
        <end position="163"/>
    </location>
</feature>
<feature type="compositionally biased region" description="Low complexity" evidence="1">
    <location>
        <begin position="238"/>
        <end position="277"/>
    </location>
</feature>
<dbReference type="InterPro" id="IPR039931">
    <property type="entry name" value="EEIG1/2-like"/>
</dbReference>
<dbReference type="PANTHER" id="PTHR21456:SF1">
    <property type="entry name" value="C2 NT-TYPE DOMAIN-CONTAINING PROTEIN"/>
    <property type="match status" value="1"/>
</dbReference>
<feature type="region of interest" description="Disordered" evidence="1">
    <location>
        <begin position="229"/>
        <end position="305"/>
    </location>
</feature>
<reference evidence="2" key="1">
    <citation type="submission" date="2020-11" db="EMBL/GenBank/DDBJ databases">
        <authorList>
            <person name="Tran Van P."/>
        </authorList>
    </citation>
    <scope>NUCLEOTIDE SEQUENCE</scope>
</reference>
<evidence type="ECO:0000313" key="2">
    <source>
        <dbReference type="EMBL" id="CAD7274361.1"/>
    </source>
</evidence>
<dbReference type="Proteomes" id="UP000678499">
    <property type="component" value="Unassembled WGS sequence"/>
</dbReference>
<name>A0A7R9G9R7_9CRUS</name>
<gene>
    <name evidence="2" type="ORF">NMOB1V02_LOCUS2196</name>
</gene>
<dbReference type="EMBL" id="CAJPEX010000240">
    <property type="protein sequence ID" value="CAG0914513.1"/>
    <property type="molecule type" value="Genomic_DNA"/>
</dbReference>
<dbReference type="PANTHER" id="PTHR21456">
    <property type="entry name" value="FAMILY WITH SEQUENCE SIMILARITY 102"/>
    <property type="match status" value="1"/>
</dbReference>
<evidence type="ECO:0000313" key="3">
    <source>
        <dbReference type="Proteomes" id="UP000678499"/>
    </source>
</evidence>
<keyword evidence="3" id="KW-1185">Reference proteome</keyword>
<feature type="compositionally biased region" description="Polar residues" evidence="1">
    <location>
        <begin position="145"/>
        <end position="155"/>
    </location>
</feature>
<evidence type="ECO:0000256" key="1">
    <source>
        <dbReference type="SAM" id="MobiDB-lite"/>
    </source>
</evidence>
<protein>
    <recommendedName>
        <fullName evidence="4">C2 NT-type domain-containing protein</fullName>
    </recommendedName>
</protein>